<evidence type="ECO:0000256" key="5">
    <source>
        <dbReference type="SAM" id="MobiDB-lite"/>
    </source>
</evidence>
<name>A0ABN2SRQ1_9ACTN</name>
<dbReference type="InterPro" id="IPR036271">
    <property type="entry name" value="Tet_transcr_reg_TetR-rel_C_sf"/>
</dbReference>
<feature type="compositionally biased region" description="Low complexity" evidence="5">
    <location>
        <begin position="1"/>
        <end position="19"/>
    </location>
</feature>
<organism evidence="7 8">
    <name type="scientific">Catenulispora subtropica</name>
    <dbReference type="NCBI Taxonomy" id="450798"/>
    <lineage>
        <taxon>Bacteria</taxon>
        <taxon>Bacillati</taxon>
        <taxon>Actinomycetota</taxon>
        <taxon>Actinomycetes</taxon>
        <taxon>Catenulisporales</taxon>
        <taxon>Catenulisporaceae</taxon>
        <taxon>Catenulispora</taxon>
    </lineage>
</organism>
<dbReference type="InterPro" id="IPR009057">
    <property type="entry name" value="Homeodomain-like_sf"/>
</dbReference>
<dbReference type="SUPFAM" id="SSF46689">
    <property type="entry name" value="Homeodomain-like"/>
    <property type="match status" value="1"/>
</dbReference>
<dbReference type="PANTHER" id="PTHR30055:SF234">
    <property type="entry name" value="HTH-TYPE TRANSCRIPTIONAL REGULATOR BETI"/>
    <property type="match status" value="1"/>
</dbReference>
<dbReference type="InterPro" id="IPR001647">
    <property type="entry name" value="HTH_TetR"/>
</dbReference>
<keyword evidence="8" id="KW-1185">Reference proteome</keyword>
<evidence type="ECO:0000256" key="4">
    <source>
        <dbReference type="PROSITE-ProRule" id="PRU00335"/>
    </source>
</evidence>
<evidence type="ECO:0000259" key="6">
    <source>
        <dbReference type="PROSITE" id="PS50977"/>
    </source>
</evidence>
<keyword evidence="3" id="KW-0804">Transcription</keyword>
<gene>
    <name evidence="7" type="ORF">GCM10009838_63650</name>
</gene>
<dbReference type="EMBL" id="BAAAQM010000045">
    <property type="protein sequence ID" value="GAA1991412.1"/>
    <property type="molecule type" value="Genomic_DNA"/>
</dbReference>
<accession>A0ABN2SRQ1</accession>
<dbReference type="InterPro" id="IPR050109">
    <property type="entry name" value="HTH-type_TetR-like_transc_reg"/>
</dbReference>
<dbReference type="PANTHER" id="PTHR30055">
    <property type="entry name" value="HTH-TYPE TRANSCRIPTIONAL REGULATOR RUTR"/>
    <property type="match status" value="1"/>
</dbReference>
<comment type="caution">
    <text evidence="7">The sequence shown here is derived from an EMBL/GenBank/DDBJ whole genome shotgun (WGS) entry which is preliminary data.</text>
</comment>
<dbReference type="SUPFAM" id="SSF48498">
    <property type="entry name" value="Tetracyclin repressor-like, C-terminal domain"/>
    <property type="match status" value="1"/>
</dbReference>
<feature type="domain" description="HTH tetR-type" evidence="6">
    <location>
        <begin position="25"/>
        <end position="84"/>
    </location>
</feature>
<dbReference type="Pfam" id="PF21597">
    <property type="entry name" value="TetR_C_43"/>
    <property type="match status" value="1"/>
</dbReference>
<evidence type="ECO:0000256" key="3">
    <source>
        <dbReference type="ARBA" id="ARBA00023163"/>
    </source>
</evidence>
<evidence type="ECO:0000256" key="2">
    <source>
        <dbReference type="ARBA" id="ARBA00023125"/>
    </source>
</evidence>
<dbReference type="PRINTS" id="PR00455">
    <property type="entry name" value="HTHTETR"/>
</dbReference>
<protein>
    <submittedName>
        <fullName evidence="7">TetR/AcrR family transcriptional regulator</fullName>
    </submittedName>
</protein>
<evidence type="ECO:0000313" key="8">
    <source>
        <dbReference type="Proteomes" id="UP001499854"/>
    </source>
</evidence>
<dbReference type="RefSeq" id="WP_344660853.1">
    <property type="nucleotide sequence ID" value="NZ_BAAAQM010000045.1"/>
</dbReference>
<evidence type="ECO:0000256" key="1">
    <source>
        <dbReference type="ARBA" id="ARBA00023015"/>
    </source>
</evidence>
<feature type="DNA-binding region" description="H-T-H motif" evidence="4">
    <location>
        <begin position="47"/>
        <end position="66"/>
    </location>
</feature>
<proteinExistence type="predicted"/>
<reference evidence="7 8" key="1">
    <citation type="journal article" date="2019" name="Int. J. Syst. Evol. Microbiol.">
        <title>The Global Catalogue of Microorganisms (GCM) 10K type strain sequencing project: providing services to taxonomists for standard genome sequencing and annotation.</title>
        <authorList>
            <consortium name="The Broad Institute Genomics Platform"/>
            <consortium name="The Broad Institute Genome Sequencing Center for Infectious Disease"/>
            <person name="Wu L."/>
            <person name="Ma J."/>
        </authorList>
    </citation>
    <scope>NUCLEOTIDE SEQUENCE [LARGE SCALE GENOMIC DNA]</scope>
    <source>
        <strain evidence="7 8">JCM 16013</strain>
    </source>
</reference>
<sequence length="211" mass="22761">MDVVAAPRRTPRTTRAPRAPRADAVRNRERIVAAARDLFTEVGSQAPIDEVARRAGIGNATVYRHFPDRDALVLGVIQHVLKRTGDHAEQAVAEVDDPFGALSRFVHACAEERIGAVCVVLDGAYDPGEPEVATLTGRLNALVEAMMARARRAGTLRADVDLGDIILAVGQLTRPLPDLAGYHRGPHRYLQLFLDGLRAPAPSTLPADGAW</sequence>
<keyword evidence="2 4" id="KW-0238">DNA-binding</keyword>
<dbReference type="Gene3D" id="1.10.357.10">
    <property type="entry name" value="Tetracycline Repressor, domain 2"/>
    <property type="match status" value="1"/>
</dbReference>
<dbReference type="Pfam" id="PF00440">
    <property type="entry name" value="TetR_N"/>
    <property type="match status" value="1"/>
</dbReference>
<dbReference type="InterPro" id="IPR049445">
    <property type="entry name" value="TetR_SbtR-like_C"/>
</dbReference>
<feature type="region of interest" description="Disordered" evidence="5">
    <location>
        <begin position="1"/>
        <end position="22"/>
    </location>
</feature>
<dbReference type="Proteomes" id="UP001499854">
    <property type="component" value="Unassembled WGS sequence"/>
</dbReference>
<evidence type="ECO:0000313" key="7">
    <source>
        <dbReference type="EMBL" id="GAA1991412.1"/>
    </source>
</evidence>
<keyword evidence="1" id="KW-0805">Transcription regulation</keyword>
<dbReference type="PROSITE" id="PS50977">
    <property type="entry name" value="HTH_TETR_2"/>
    <property type="match status" value="1"/>
</dbReference>